<feature type="domain" description="Myb-like" evidence="8">
    <location>
        <begin position="63"/>
        <end position="113"/>
    </location>
</feature>
<evidence type="ECO:0000256" key="3">
    <source>
        <dbReference type="ARBA" id="ARBA00023015"/>
    </source>
</evidence>
<dbReference type="PROSITE" id="PS50090">
    <property type="entry name" value="MYB_LIKE"/>
    <property type="match status" value="2"/>
</dbReference>
<dbReference type="EMBL" id="CM027684">
    <property type="protein sequence ID" value="KAG0530257.1"/>
    <property type="molecule type" value="Genomic_DNA"/>
</dbReference>
<dbReference type="GO" id="GO:0005634">
    <property type="term" value="C:nucleus"/>
    <property type="evidence" value="ECO:0007669"/>
    <property type="project" value="UniProtKB-SubCell"/>
</dbReference>
<dbReference type="SUPFAM" id="SSF46689">
    <property type="entry name" value="Homeodomain-like"/>
    <property type="match status" value="1"/>
</dbReference>
<evidence type="ECO:0000259" key="8">
    <source>
        <dbReference type="PROSITE" id="PS50090"/>
    </source>
</evidence>
<sequence>MGRPPCCDNGVGVKKGPWTPEEDIVLVSYIQQHGPGNWRSVPENTGLMRCSKSCRLRWTNYLRPGIKRGNFTPHEEGIIIHLQALLGNKWAAIASYLPQRTDNDIKNYWNTHLKKKVKRLQQPAAADSFQTTAAASNAVTCSPNYYSSSSSSHHSLQGMQQPMSSYPNTACSGSTPSNHETTTTTTTTGVSDLFQTWMMRPSPAASAAATAANCKQIAMQEYQEEQASIVCQEQMVMTGGGDVNNKSSALEMVVAPAVIGASTATFSLLEDWLLDDMPGQVSMDGLMGISAGCCADPIMF</sequence>
<dbReference type="GO" id="GO:0000976">
    <property type="term" value="F:transcription cis-regulatory region binding"/>
    <property type="evidence" value="ECO:0007669"/>
    <property type="project" value="UniProtKB-ARBA"/>
</dbReference>
<evidence type="ECO:0000256" key="7">
    <source>
        <dbReference type="SAM" id="MobiDB-lite"/>
    </source>
</evidence>
<evidence type="ECO:0000313" key="10">
    <source>
        <dbReference type="EMBL" id="KAG0530257.1"/>
    </source>
</evidence>
<dbReference type="Proteomes" id="UP000807115">
    <property type="component" value="Chromosome 5"/>
</dbReference>
<comment type="caution">
    <text evidence="10">The sequence shown here is derived from an EMBL/GenBank/DDBJ whole genome shotgun (WGS) entry which is preliminary data.</text>
</comment>
<organism evidence="10 11">
    <name type="scientific">Sorghum bicolor</name>
    <name type="common">Sorghum</name>
    <name type="synonym">Sorghum vulgare</name>
    <dbReference type="NCBI Taxonomy" id="4558"/>
    <lineage>
        <taxon>Eukaryota</taxon>
        <taxon>Viridiplantae</taxon>
        <taxon>Streptophyta</taxon>
        <taxon>Embryophyta</taxon>
        <taxon>Tracheophyta</taxon>
        <taxon>Spermatophyta</taxon>
        <taxon>Magnoliopsida</taxon>
        <taxon>Liliopsida</taxon>
        <taxon>Poales</taxon>
        <taxon>Poaceae</taxon>
        <taxon>PACMAD clade</taxon>
        <taxon>Panicoideae</taxon>
        <taxon>Andropogonodae</taxon>
        <taxon>Andropogoneae</taxon>
        <taxon>Sorghinae</taxon>
        <taxon>Sorghum</taxon>
    </lineage>
</organism>
<dbReference type="CDD" id="cd00167">
    <property type="entry name" value="SANT"/>
    <property type="match status" value="2"/>
</dbReference>
<dbReference type="Pfam" id="PF00249">
    <property type="entry name" value="Myb_DNA-binding"/>
    <property type="match status" value="2"/>
</dbReference>
<keyword evidence="6" id="KW-0539">Nucleus</keyword>
<evidence type="ECO:0000259" key="9">
    <source>
        <dbReference type="PROSITE" id="PS51294"/>
    </source>
</evidence>
<keyword evidence="3" id="KW-0805">Transcription regulation</keyword>
<proteinExistence type="predicted"/>
<feature type="domain" description="HTH myb-type" evidence="9">
    <location>
        <begin position="10"/>
        <end position="66"/>
    </location>
</feature>
<feature type="compositionally biased region" description="Polar residues" evidence="7">
    <location>
        <begin position="157"/>
        <end position="180"/>
    </location>
</feature>
<dbReference type="SMART" id="SM00717">
    <property type="entry name" value="SANT"/>
    <property type="match status" value="2"/>
</dbReference>
<evidence type="ECO:0000256" key="2">
    <source>
        <dbReference type="ARBA" id="ARBA00022737"/>
    </source>
</evidence>
<reference evidence="10" key="1">
    <citation type="journal article" date="2019" name="BMC Genomics">
        <title>A new reference genome for Sorghum bicolor reveals high levels of sequence similarity between sweet and grain genotypes: implications for the genetics of sugar metabolism.</title>
        <authorList>
            <person name="Cooper E.A."/>
            <person name="Brenton Z.W."/>
            <person name="Flinn B.S."/>
            <person name="Jenkins J."/>
            <person name="Shu S."/>
            <person name="Flowers D."/>
            <person name="Luo F."/>
            <person name="Wang Y."/>
            <person name="Xia P."/>
            <person name="Barry K."/>
            <person name="Daum C."/>
            <person name="Lipzen A."/>
            <person name="Yoshinaga Y."/>
            <person name="Schmutz J."/>
            <person name="Saski C."/>
            <person name="Vermerris W."/>
            <person name="Kresovich S."/>
        </authorList>
    </citation>
    <scope>NUCLEOTIDE SEQUENCE</scope>
</reference>
<dbReference type="FunFam" id="1.10.10.60:FF:000001">
    <property type="entry name" value="MYB-related transcription factor"/>
    <property type="match status" value="1"/>
</dbReference>
<evidence type="ECO:0000256" key="5">
    <source>
        <dbReference type="ARBA" id="ARBA00023163"/>
    </source>
</evidence>
<evidence type="ECO:0000256" key="6">
    <source>
        <dbReference type="ARBA" id="ARBA00023242"/>
    </source>
</evidence>
<feature type="domain" description="Myb-like" evidence="8">
    <location>
        <begin position="10"/>
        <end position="62"/>
    </location>
</feature>
<evidence type="ECO:0000256" key="4">
    <source>
        <dbReference type="ARBA" id="ARBA00023125"/>
    </source>
</evidence>
<comment type="subcellular location">
    <subcellularLocation>
        <location evidence="1">Nucleus</location>
    </subcellularLocation>
</comment>
<gene>
    <name evidence="10" type="ORF">BDA96_05G170300</name>
</gene>
<name>A0A921R0B9_SORBI</name>
<dbReference type="PANTHER" id="PTHR10641:SF1152">
    <property type="entry name" value="TRANSCRIPTION FACTOR MYB60"/>
    <property type="match status" value="1"/>
</dbReference>
<keyword evidence="5" id="KW-0804">Transcription</keyword>
<dbReference type="GO" id="GO:1901141">
    <property type="term" value="P:regulation of lignin biosynthetic process"/>
    <property type="evidence" value="ECO:0007669"/>
    <property type="project" value="UniProtKB-ARBA"/>
</dbReference>
<keyword evidence="2" id="KW-0677">Repeat</keyword>
<dbReference type="PANTHER" id="PTHR10641">
    <property type="entry name" value="MYB FAMILY TRANSCRIPTION FACTOR"/>
    <property type="match status" value="1"/>
</dbReference>
<dbReference type="InterPro" id="IPR009057">
    <property type="entry name" value="Homeodomain-like_sf"/>
</dbReference>
<dbReference type="Gene3D" id="1.10.10.60">
    <property type="entry name" value="Homeodomain-like"/>
    <property type="match status" value="2"/>
</dbReference>
<keyword evidence="4" id="KW-0238">DNA-binding</keyword>
<feature type="domain" description="HTH myb-type" evidence="9">
    <location>
        <begin position="67"/>
        <end position="117"/>
    </location>
</feature>
<dbReference type="InterPro" id="IPR001005">
    <property type="entry name" value="SANT/Myb"/>
</dbReference>
<feature type="region of interest" description="Disordered" evidence="7">
    <location>
        <begin position="152"/>
        <end position="186"/>
    </location>
</feature>
<dbReference type="PROSITE" id="PS51294">
    <property type="entry name" value="HTH_MYB"/>
    <property type="match status" value="2"/>
</dbReference>
<dbReference type="InterPro" id="IPR017930">
    <property type="entry name" value="Myb_dom"/>
</dbReference>
<evidence type="ECO:0000256" key="1">
    <source>
        <dbReference type="ARBA" id="ARBA00004123"/>
    </source>
</evidence>
<dbReference type="AlphaFoldDB" id="A0A921R0B9"/>
<evidence type="ECO:0000313" key="11">
    <source>
        <dbReference type="Proteomes" id="UP000807115"/>
    </source>
</evidence>
<dbReference type="InterPro" id="IPR015495">
    <property type="entry name" value="Myb_TF_plants"/>
</dbReference>
<accession>A0A921R0B9</accession>
<protein>
    <submittedName>
        <fullName evidence="10">Uncharacterized protein</fullName>
    </submittedName>
</protein>
<reference evidence="10" key="2">
    <citation type="submission" date="2020-10" db="EMBL/GenBank/DDBJ databases">
        <authorList>
            <person name="Cooper E.A."/>
            <person name="Brenton Z.W."/>
            <person name="Flinn B.S."/>
            <person name="Jenkins J."/>
            <person name="Shu S."/>
            <person name="Flowers D."/>
            <person name="Luo F."/>
            <person name="Wang Y."/>
            <person name="Xia P."/>
            <person name="Barry K."/>
            <person name="Daum C."/>
            <person name="Lipzen A."/>
            <person name="Yoshinaga Y."/>
            <person name="Schmutz J."/>
            <person name="Saski C."/>
            <person name="Vermerris W."/>
            <person name="Kresovich S."/>
        </authorList>
    </citation>
    <scope>NUCLEOTIDE SEQUENCE</scope>
</reference>
<dbReference type="GO" id="GO:0003700">
    <property type="term" value="F:DNA-binding transcription factor activity"/>
    <property type="evidence" value="ECO:0007669"/>
    <property type="project" value="UniProtKB-ARBA"/>
</dbReference>